<evidence type="ECO:0000259" key="10">
    <source>
        <dbReference type="PROSITE" id="PS50240"/>
    </source>
</evidence>
<dbReference type="PRINTS" id="PR00722">
    <property type="entry name" value="CHYMOTRYPSIN"/>
</dbReference>
<dbReference type="PANTHER" id="PTHR24264:SF54">
    <property type="entry name" value="PEPTIDASE S1 DOMAIN-CONTAINING PROTEIN"/>
    <property type="match status" value="1"/>
</dbReference>
<keyword evidence="1 8" id="KW-0645">Protease</keyword>
<comment type="similarity">
    <text evidence="7">Belongs to the peptidase S1 family. CLIP subfamily.</text>
</comment>
<evidence type="ECO:0000256" key="7">
    <source>
        <dbReference type="ARBA" id="ARBA00024195"/>
    </source>
</evidence>
<dbReference type="InterPro" id="IPR018114">
    <property type="entry name" value="TRYPSIN_HIS"/>
</dbReference>
<comment type="caution">
    <text evidence="11">The sequence shown here is derived from an EMBL/GenBank/DDBJ whole genome shotgun (WGS) entry which is preliminary data.</text>
</comment>
<dbReference type="Gene3D" id="2.40.10.10">
    <property type="entry name" value="Trypsin-like serine proteases"/>
    <property type="match status" value="3"/>
</dbReference>
<reference evidence="11 12" key="1">
    <citation type="journal article" date="2024" name="BMC Genomics">
        <title>De novo assembly and annotation of Popillia japonica's genome with initial clues to its potential as an invasive pest.</title>
        <authorList>
            <person name="Cucini C."/>
            <person name="Boschi S."/>
            <person name="Funari R."/>
            <person name="Cardaioli E."/>
            <person name="Iannotti N."/>
            <person name="Marturano G."/>
            <person name="Paoli F."/>
            <person name="Bruttini M."/>
            <person name="Carapelli A."/>
            <person name="Frati F."/>
            <person name="Nardi F."/>
        </authorList>
    </citation>
    <scope>NUCLEOTIDE SEQUENCE [LARGE SCALE GENOMIC DNA]</scope>
    <source>
        <strain evidence="11">DMR45628</strain>
    </source>
</reference>
<keyword evidence="6" id="KW-0325">Glycoprotein</keyword>
<evidence type="ECO:0000256" key="1">
    <source>
        <dbReference type="ARBA" id="ARBA00022670"/>
    </source>
</evidence>
<evidence type="ECO:0000256" key="4">
    <source>
        <dbReference type="ARBA" id="ARBA00022825"/>
    </source>
</evidence>
<dbReference type="Pfam" id="PF00089">
    <property type="entry name" value="Trypsin"/>
    <property type="match status" value="2"/>
</dbReference>
<keyword evidence="12" id="KW-1185">Reference proteome</keyword>
<dbReference type="SUPFAM" id="SSF50494">
    <property type="entry name" value="Trypsin-like serine proteases"/>
    <property type="match status" value="2"/>
</dbReference>
<dbReference type="PROSITE" id="PS50240">
    <property type="entry name" value="TRYPSIN_DOM"/>
    <property type="match status" value="1"/>
</dbReference>
<feature type="signal peptide" evidence="9">
    <location>
        <begin position="1"/>
        <end position="22"/>
    </location>
</feature>
<dbReference type="GO" id="GO:0005615">
    <property type="term" value="C:extracellular space"/>
    <property type="evidence" value="ECO:0007669"/>
    <property type="project" value="TreeGrafter"/>
</dbReference>
<organism evidence="11 12">
    <name type="scientific">Popillia japonica</name>
    <name type="common">Japanese beetle</name>
    <dbReference type="NCBI Taxonomy" id="7064"/>
    <lineage>
        <taxon>Eukaryota</taxon>
        <taxon>Metazoa</taxon>
        <taxon>Ecdysozoa</taxon>
        <taxon>Arthropoda</taxon>
        <taxon>Hexapoda</taxon>
        <taxon>Insecta</taxon>
        <taxon>Pterygota</taxon>
        <taxon>Neoptera</taxon>
        <taxon>Endopterygota</taxon>
        <taxon>Coleoptera</taxon>
        <taxon>Polyphaga</taxon>
        <taxon>Scarabaeiformia</taxon>
        <taxon>Scarabaeidae</taxon>
        <taxon>Rutelinae</taxon>
        <taxon>Popillia</taxon>
    </lineage>
</organism>
<dbReference type="PANTHER" id="PTHR24264">
    <property type="entry name" value="TRYPSIN-RELATED"/>
    <property type="match status" value="1"/>
</dbReference>
<dbReference type="PROSITE" id="PS00134">
    <property type="entry name" value="TRYPSIN_HIS"/>
    <property type="match status" value="1"/>
</dbReference>
<proteinExistence type="inferred from homology"/>
<feature type="domain" description="Peptidase S1" evidence="10">
    <location>
        <begin position="239"/>
        <end position="518"/>
    </location>
</feature>
<name>A0AAW1JEU6_POPJA</name>
<accession>A0AAW1JEU6</accession>
<dbReference type="InterPro" id="IPR033116">
    <property type="entry name" value="TRYPSIN_SER"/>
</dbReference>
<gene>
    <name evidence="11" type="ORF">QE152_g30300</name>
</gene>
<dbReference type="FunFam" id="2.40.10.10:FF:000028">
    <property type="entry name" value="Serine protease easter"/>
    <property type="match status" value="1"/>
</dbReference>
<feature type="chain" id="PRO_5043497673" evidence="9">
    <location>
        <begin position="23"/>
        <end position="519"/>
    </location>
</feature>
<protein>
    <submittedName>
        <fullName evidence="11">Trypsin</fullName>
    </submittedName>
</protein>
<dbReference type="GO" id="GO:0006508">
    <property type="term" value="P:proteolysis"/>
    <property type="evidence" value="ECO:0007669"/>
    <property type="project" value="UniProtKB-KW"/>
</dbReference>
<keyword evidence="2 9" id="KW-0732">Signal</keyword>
<evidence type="ECO:0000256" key="8">
    <source>
        <dbReference type="RuleBase" id="RU363034"/>
    </source>
</evidence>
<evidence type="ECO:0000256" key="9">
    <source>
        <dbReference type="SAM" id="SignalP"/>
    </source>
</evidence>
<keyword evidence="5" id="KW-1015">Disulfide bond</keyword>
<evidence type="ECO:0000256" key="5">
    <source>
        <dbReference type="ARBA" id="ARBA00023157"/>
    </source>
</evidence>
<dbReference type="SMART" id="SM00020">
    <property type="entry name" value="Tryp_SPc"/>
    <property type="match status" value="1"/>
</dbReference>
<evidence type="ECO:0000256" key="3">
    <source>
        <dbReference type="ARBA" id="ARBA00022801"/>
    </source>
</evidence>
<dbReference type="Proteomes" id="UP001458880">
    <property type="component" value="Unassembled WGS sequence"/>
</dbReference>
<evidence type="ECO:0000256" key="2">
    <source>
        <dbReference type="ARBA" id="ARBA00022729"/>
    </source>
</evidence>
<dbReference type="InterPro" id="IPR001254">
    <property type="entry name" value="Trypsin_dom"/>
</dbReference>
<keyword evidence="4 8" id="KW-0720">Serine protease</keyword>
<dbReference type="InterPro" id="IPR050127">
    <property type="entry name" value="Serine_Proteases_S1"/>
</dbReference>
<dbReference type="GO" id="GO:0004252">
    <property type="term" value="F:serine-type endopeptidase activity"/>
    <property type="evidence" value="ECO:0007669"/>
    <property type="project" value="InterPro"/>
</dbReference>
<dbReference type="PROSITE" id="PS00135">
    <property type="entry name" value="TRYPSIN_SER"/>
    <property type="match status" value="2"/>
</dbReference>
<dbReference type="CDD" id="cd00190">
    <property type="entry name" value="Tryp_SPc"/>
    <property type="match status" value="1"/>
</dbReference>
<evidence type="ECO:0000256" key="6">
    <source>
        <dbReference type="ARBA" id="ARBA00023180"/>
    </source>
</evidence>
<sequence length="519" mass="57508">MKTLPVLFNVLIVLIHTLFVSATDFYWIAAGNTCHKTVGTEHFCIHYSNCLDNKSGGHIEFCYFDNLKPIWCCVQNDESQVNHESGDLQQFPHLDEVFIKSNEIYPWDVSEGVWDKGWDYKSNSAILSGDDFDLPIYDWTKSLFDETIVENGDLPKIHTVYGVPTLPPDGDGLDISSRIRGPDGKELPADLFRARIADDAEGLNIQKPFYKPTIENSTSLRMCNSYFRSKRQAIPVAAVVGGDDARPKEFPHLALLGYGDPDNIQWACGGTLISDQYVLTAAHCISSYRLGDVKYVRLGELDLNSTTDDASVRNFTVTDAITHPLYNFFSDYHDIGLVRLNESITSFNEYIKPACLATTKDLDNVTFTIAGWGRTEVNESPANILQSAALKLVPHERCRSIYRTPRTLRDGIVEDVHICADGGKDRKDACYGDSGGPLQFTNNNFANEGVPSFVEVAGVAQGDSGGPLQFTNNNFANEGVPSFVEVAGVVSFGHSCGIAPGVYTRVLPYVKWIEDIVWP</sequence>
<dbReference type="InterPro" id="IPR001314">
    <property type="entry name" value="Peptidase_S1A"/>
</dbReference>
<evidence type="ECO:0000313" key="11">
    <source>
        <dbReference type="EMBL" id="KAK9701882.1"/>
    </source>
</evidence>
<keyword evidence="3 8" id="KW-0378">Hydrolase</keyword>
<dbReference type="InterPro" id="IPR009003">
    <property type="entry name" value="Peptidase_S1_PA"/>
</dbReference>
<dbReference type="AlphaFoldDB" id="A0AAW1JEU6"/>
<evidence type="ECO:0000313" key="12">
    <source>
        <dbReference type="Proteomes" id="UP001458880"/>
    </source>
</evidence>
<dbReference type="EMBL" id="JASPKY010000405">
    <property type="protein sequence ID" value="KAK9701882.1"/>
    <property type="molecule type" value="Genomic_DNA"/>
</dbReference>
<dbReference type="InterPro" id="IPR043504">
    <property type="entry name" value="Peptidase_S1_PA_chymotrypsin"/>
</dbReference>